<dbReference type="SUPFAM" id="SSF53335">
    <property type="entry name" value="S-adenosyl-L-methionine-dependent methyltransferases"/>
    <property type="match status" value="1"/>
</dbReference>
<evidence type="ECO:0000313" key="2">
    <source>
        <dbReference type="EMBL" id="PSO08363.1"/>
    </source>
</evidence>
<dbReference type="InterPro" id="IPR029063">
    <property type="entry name" value="SAM-dependent_MTases_sf"/>
</dbReference>
<reference evidence="2 3" key="1">
    <citation type="submission" date="2017-04" db="EMBL/GenBank/DDBJ databases">
        <title>Novel microbial lineages endemic to geothermal iron-oxide mats fill important gaps in the evolutionary history of Archaea.</title>
        <authorList>
            <person name="Jay Z.J."/>
            <person name="Beam J.P."/>
            <person name="Dlakic M."/>
            <person name="Rusch D.B."/>
            <person name="Kozubal M.A."/>
            <person name="Inskeep W.P."/>
        </authorList>
    </citation>
    <scope>NUCLEOTIDE SEQUENCE [LARGE SCALE GENOMIC DNA]</scope>
    <source>
        <strain evidence="2">BE_D</strain>
    </source>
</reference>
<dbReference type="InterPro" id="IPR041698">
    <property type="entry name" value="Methyltransf_25"/>
</dbReference>
<dbReference type="Gene3D" id="3.40.50.150">
    <property type="entry name" value="Vaccinia Virus protein VP39"/>
    <property type="match status" value="1"/>
</dbReference>
<dbReference type="EMBL" id="NEXF01000100">
    <property type="protein sequence ID" value="PSO08363.1"/>
    <property type="molecule type" value="Genomic_DNA"/>
</dbReference>
<evidence type="ECO:0000259" key="1">
    <source>
        <dbReference type="Pfam" id="PF13649"/>
    </source>
</evidence>
<evidence type="ECO:0000313" key="3">
    <source>
        <dbReference type="Proteomes" id="UP000242015"/>
    </source>
</evidence>
<dbReference type="Proteomes" id="UP000242015">
    <property type="component" value="Unassembled WGS sequence"/>
</dbReference>
<comment type="caution">
    <text evidence="2">The sequence shown here is derived from an EMBL/GenBank/DDBJ whole genome shotgun (WGS) entry which is preliminary data.</text>
</comment>
<sequence>MKMEYWRRHFDDNAQKFNSLKKQVDMTIGGQEVDDRQVELRVDSIVKNLRLASQDVLLDLCCGNGLLTKKISKYVSHIYAIDFSEGLISIAKAKNNSDNITYIIGDITKMDYGAFPNVNKVCLYSCVQYLDNEGLKGLLKALSQLKNILVYMSNIPDKQKYGTIITPNKKRLSILEL</sequence>
<protein>
    <recommendedName>
        <fullName evidence="1">Methyltransferase domain-containing protein</fullName>
    </recommendedName>
</protein>
<dbReference type="CDD" id="cd02440">
    <property type="entry name" value="AdoMet_MTases"/>
    <property type="match status" value="1"/>
</dbReference>
<feature type="domain" description="Methyltransferase" evidence="1">
    <location>
        <begin position="58"/>
        <end position="144"/>
    </location>
</feature>
<dbReference type="AlphaFoldDB" id="A0A2R6CBT5"/>
<proteinExistence type="predicted"/>
<accession>A0A2R6CBT5</accession>
<name>A0A2R6CBT5_9ARCH</name>
<dbReference type="Pfam" id="PF13649">
    <property type="entry name" value="Methyltransf_25"/>
    <property type="match status" value="1"/>
</dbReference>
<gene>
    <name evidence="2" type="ORF">B9Q04_05935</name>
</gene>
<organism evidence="2 3">
    <name type="scientific">Candidatus Marsarchaeota G2 archaeon BE_D</name>
    <dbReference type="NCBI Taxonomy" id="1978158"/>
    <lineage>
        <taxon>Archaea</taxon>
        <taxon>Candidatus Marsarchaeota</taxon>
        <taxon>Candidatus Marsarchaeota group 2</taxon>
    </lineage>
</organism>